<dbReference type="GO" id="GO:0000151">
    <property type="term" value="C:ubiquitin ligase complex"/>
    <property type="evidence" value="ECO:0007669"/>
    <property type="project" value="TreeGrafter"/>
</dbReference>
<dbReference type="PANTHER" id="PTHR21497:SF24">
    <property type="entry name" value="E3 UBIQUITIN-PROTEIN LIGASE UBR1"/>
    <property type="match status" value="1"/>
</dbReference>
<dbReference type="Pfam" id="PF18995">
    <property type="entry name" value="PRT6_C"/>
    <property type="match status" value="1"/>
</dbReference>
<keyword evidence="2 9" id="KW-0808">Transferase</keyword>
<keyword evidence="6 9" id="KW-0862">Zinc</keyword>
<evidence type="ECO:0000313" key="12">
    <source>
        <dbReference type="Proteomes" id="UP000662931"/>
    </source>
</evidence>
<dbReference type="InterPro" id="IPR003126">
    <property type="entry name" value="Znf_UBR"/>
</dbReference>
<dbReference type="GO" id="GO:0016567">
    <property type="term" value="P:protein ubiquitination"/>
    <property type="evidence" value="ECO:0007669"/>
    <property type="project" value="UniProtKB-UniRule"/>
</dbReference>
<evidence type="ECO:0000256" key="4">
    <source>
        <dbReference type="ARBA" id="ARBA00022771"/>
    </source>
</evidence>
<dbReference type="InterPro" id="IPR044046">
    <property type="entry name" value="E3_ligase_UBR-like_C"/>
</dbReference>
<evidence type="ECO:0000256" key="1">
    <source>
        <dbReference type="ARBA" id="ARBA00000900"/>
    </source>
</evidence>
<keyword evidence="12" id="KW-1185">Reference proteome</keyword>
<dbReference type="InterPro" id="IPR042065">
    <property type="entry name" value="E3_ELL-like"/>
</dbReference>
<evidence type="ECO:0000313" key="11">
    <source>
        <dbReference type="EMBL" id="QPG75193.1"/>
    </source>
</evidence>
<dbReference type="UniPathway" id="UPA00143"/>
<feature type="zinc finger region" description="UBR-type" evidence="8">
    <location>
        <begin position="62"/>
        <end position="134"/>
    </location>
</feature>
<dbReference type="RefSeq" id="XP_038778758.1">
    <property type="nucleotide sequence ID" value="XM_038922830.1"/>
</dbReference>
<sequence length="1878" mass="214240">MNEQRESSKALLREYLLELPQKELFKFTPDVKEQFRHTIDTFMLLSSGDMASQDNNHYHVSRPCAREFLKGETCYRCLTCGYDETCALCSYCFQPERHIGHQVHRSIIQRDNAGCCDCGDPEAYPDSRCDYYHAVGMDGDSSPIDSLTNATNDFIDNFSDILSVLVDYIIDVKSQAVPCLVAPRNPEEIIRFSESSSLSSEIYGGEDVNSNCYALVLYNDQLHQFRDSVQRVRFATGKVVEFAEMVVLRCEKEGYAMVMISEDVTLLLKRQTVLSSTGLTACIRSTRDVFREDMCDEIITWMLDLSKSAIIENSIDLRNSFARVLMCRHLSGCASRPISVAKDGILLSPTELEYIPFQDEYRPPDLTWDIPMDIKQECEYEDLALVLPNSDGSYKFSASRMQFMLFYDIRMCRISRQKLHDTFVTMVVNNLRYKMLMTAQFLDIYETLLTLFLSFDREPECSILPILTTQLFTCPSSCVSILRHGDEYKMIRSVDNYLRLGSTNDSNAYNEEGLLCTALKNRKWGHVFMDLNYLITRNPDPQCIVYFFQTFPKIVHLASLLQSRPVLKREATKHVEYEFTDYGIFFNASSVIAHFAESIGKVFNRLDEQQLILPDGTFVSDMLYGPLINRMVEITFGNPPNTSDEATGKVITDREDAVVISEEILDDGSVRRYVDFDVLSGRVSFLHPLQAALAWVLETDRSVNSPERVKRVLDMIDTITCEKVAHSVRGDGVKAVFDFTLRTLVLLSQIKVGLWVRNGLSVRTQMNIYKYSGLRECGFMRNLFLAQVLCAFSPPEDGMKTLIRRWGIDEWCRGAYKECEYGPQHSPEMVEEFVLFLINLLTEDFHLHKRPATEILDMVIERELIHALCFKPLNYSQLTAEIPEYMCAEKRFFIAFEDCAEEVPNSHMETKELKFYRLKEKYFSDVDPFYVYYTSNKREDCIRMLKERARKASNNPKMPLDRVVLPPKKIDWTDSPFAQVVNITCSNAFLNFIQKTIYFCTHPEVGGTTKPESSCDTDSLLSLTLHLIQIAVSQQNRQRFITDYLYSSPLPAMLFSMLTDDRYGVFVPTLRAILHVFCHQAGLTEEQVRSAIPGYSEDLVLLGSRDNALAVHEKKKRLAKKKRERILAKIKKQQQKFAENCKKSKDMNMDMDLDEEGDLDGSNAAYLTHIHDNSDDDDVHTWRFPEERCILCQMASQGSDEPFGIFSYVAPSNEFRYVPCDDNYWFYKAFSGPSSLDTTCQENDSSQGQHLHSYLSGIEEKAVIGPGFPNSETCYSDNQSSVTSCCHGMHFSCYVNYIRSIRSRQVSQITRTMPEDLQRLEFLCPLCKSVNNMFVPIVYSCSDGKFHEEFAHPITLDQMKRFFEPSFDWQIRTEMSGELAANRLQCVKQELVNTVKSNVKPGHWFVNDSTNTVNTKSKTFVALNQAIGSMSILTSPFDGINALISSTIESLEISLRGVDYSKGSIKMRSADLPLVCSQLSGQAVTTLRVWCQLRDLIRCTETAASTSGRYGSDGIANGDGAALTYPRRLLGLLRNVCVEEDLLYDGESYFKLLVGAEGLDCLGLSFQILVGLCYCRHVLQSILKVMTVLQRNGSKLDGESMQDVADITFTGNSNKLCKEFSSFLGPGSPFVQPEVCNILYSMLVRLVTPFLRRCLIYSYIKFGNFRLDLLPSMEKESGELECNRICKFLGLPSLVQVVDELSETMFSAVTGENRLKIYDSKIPYPGPIELIKLPEKLNTFFTQVCGRIEKNWQPVDPAICLYCGVVLDMQSSNYGDRYGSCNMHMDWECIDSDGYGIFFVPRNNCILLLGKKKGTFIESPYLDIHGECENDSKKSHDLHLSPRKYEELARTVWLEHNIQNRISRQMESQVDIGGWLTL</sequence>
<dbReference type="GO" id="GO:0061630">
    <property type="term" value="F:ubiquitin protein ligase activity"/>
    <property type="evidence" value="ECO:0007669"/>
    <property type="project" value="UniProtKB-UniRule"/>
</dbReference>
<comment type="pathway">
    <text evidence="9">Protein modification; protein ubiquitination.</text>
</comment>
<keyword evidence="3 9" id="KW-0479">Metal-binding</keyword>
<feature type="domain" description="UBR-type" evidence="10">
    <location>
        <begin position="62"/>
        <end position="134"/>
    </location>
</feature>
<evidence type="ECO:0000256" key="9">
    <source>
        <dbReference type="RuleBase" id="RU366018"/>
    </source>
</evidence>
<dbReference type="InterPro" id="IPR036390">
    <property type="entry name" value="WH_DNA-bd_sf"/>
</dbReference>
<name>A0A875S2Q3_EENNA</name>
<dbReference type="GO" id="GO:0008270">
    <property type="term" value="F:zinc ion binding"/>
    <property type="evidence" value="ECO:0007669"/>
    <property type="project" value="UniProtKB-UniRule"/>
</dbReference>
<evidence type="ECO:0000259" key="10">
    <source>
        <dbReference type="PROSITE" id="PS51157"/>
    </source>
</evidence>
<comment type="function">
    <text evidence="9">Ubiquitin ligase protein which is a component of the N-end rule pathway. Recognizes and binds to proteins bearing specific N-terminal residues that are destabilizing according to the N-end rule, leading to their ubiquitination and subsequent degradation.</text>
</comment>
<dbReference type="KEGG" id="bnn:FOA43_002543"/>
<dbReference type="EC" id="2.3.2.27" evidence="9"/>
<organism evidence="11 12">
    <name type="scientific">Eeniella nana</name>
    <name type="common">Yeast</name>
    <name type="synonym">Brettanomyces nanus</name>
    <dbReference type="NCBI Taxonomy" id="13502"/>
    <lineage>
        <taxon>Eukaryota</taxon>
        <taxon>Fungi</taxon>
        <taxon>Dikarya</taxon>
        <taxon>Ascomycota</taxon>
        <taxon>Saccharomycotina</taxon>
        <taxon>Pichiomycetes</taxon>
        <taxon>Pichiales</taxon>
        <taxon>Pichiaceae</taxon>
        <taxon>Brettanomyces</taxon>
    </lineage>
</organism>
<keyword evidence="5 9" id="KW-0833">Ubl conjugation pathway</keyword>
<gene>
    <name evidence="11" type="ORF">FOA43_002543</name>
</gene>
<dbReference type="Proteomes" id="UP000662931">
    <property type="component" value="Chromosome 2"/>
</dbReference>
<dbReference type="Pfam" id="PF02207">
    <property type="entry name" value="zf-UBR"/>
    <property type="match status" value="1"/>
</dbReference>
<comment type="similarity">
    <text evidence="7 9">Belongs to the E3 ubiquitin-protein ligase UBR1-like family.</text>
</comment>
<dbReference type="InterPro" id="IPR055194">
    <property type="entry name" value="UBR1-like_WH"/>
</dbReference>
<dbReference type="Gene3D" id="1.10.10.2670">
    <property type="entry name" value="E3 ubiquitin-protein ligase"/>
    <property type="match status" value="1"/>
</dbReference>
<proteinExistence type="inferred from homology"/>
<dbReference type="GO" id="GO:0005737">
    <property type="term" value="C:cytoplasm"/>
    <property type="evidence" value="ECO:0007669"/>
    <property type="project" value="TreeGrafter"/>
</dbReference>
<dbReference type="OrthoDB" id="26387at2759"/>
<evidence type="ECO:0000256" key="2">
    <source>
        <dbReference type="ARBA" id="ARBA00022679"/>
    </source>
</evidence>
<dbReference type="PROSITE" id="PS51157">
    <property type="entry name" value="ZF_UBR"/>
    <property type="match status" value="1"/>
</dbReference>
<dbReference type="InterPro" id="IPR039164">
    <property type="entry name" value="UBR1-like"/>
</dbReference>
<comment type="catalytic activity">
    <reaction evidence="1 9">
        <text>S-ubiquitinyl-[E2 ubiquitin-conjugating enzyme]-L-cysteine + [acceptor protein]-L-lysine = [E2 ubiquitin-conjugating enzyme]-L-cysteine + N(6)-ubiquitinyl-[acceptor protein]-L-lysine.</text>
        <dbReference type="EC" id="2.3.2.27"/>
    </reaction>
</comment>
<evidence type="ECO:0000256" key="3">
    <source>
        <dbReference type="ARBA" id="ARBA00022723"/>
    </source>
</evidence>
<dbReference type="GeneID" id="62195944"/>
<evidence type="ECO:0000256" key="6">
    <source>
        <dbReference type="ARBA" id="ARBA00022833"/>
    </source>
</evidence>
<reference evidence="11" key="1">
    <citation type="submission" date="2020-10" db="EMBL/GenBank/DDBJ databases">
        <authorList>
            <person name="Roach M.J.R."/>
        </authorList>
    </citation>
    <scope>NUCLEOTIDE SEQUENCE</scope>
    <source>
        <strain evidence="11">CBS 1945</strain>
    </source>
</reference>
<dbReference type="Pfam" id="PF22960">
    <property type="entry name" value="WHD_UBR1"/>
    <property type="match status" value="1"/>
</dbReference>
<dbReference type="SUPFAM" id="SSF46785">
    <property type="entry name" value="Winged helix' DNA-binding domain"/>
    <property type="match status" value="1"/>
</dbReference>
<evidence type="ECO:0000256" key="8">
    <source>
        <dbReference type="PROSITE-ProRule" id="PRU00508"/>
    </source>
</evidence>
<accession>A0A875S2Q3</accession>
<dbReference type="Gene3D" id="2.10.110.30">
    <property type="match status" value="1"/>
</dbReference>
<dbReference type="CDD" id="cd19673">
    <property type="entry name" value="UBR-box_UBR3"/>
    <property type="match status" value="1"/>
</dbReference>
<dbReference type="GO" id="GO:0071596">
    <property type="term" value="P:ubiquitin-dependent protein catabolic process via the N-end rule pathway"/>
    <property type="evidence" value="ECO:0007669"/>
    <property type="project" value="UniProtKB-UniRule"/>
</dbReference>
<dbReference type="PANTHER" id="PTHR21497">
    <property type="entry name" value="UBIQUITIN LIGASE E3 ALPHA-RELATED"/>
    <property type="match status" value="1"/>
</dbReference>
<evidence type="ECO:0000256" key="5">
    <source>
        <dbReference type="ARBA" id="ARBA00022786"/>
    </source>
</evidence>
<protein>
    <recommendedName>
        <fullName evidence="9">E3 ubiquitin-protein ligase</fullName>
        <ecNumber evidence="9">2.3.2.27</ecNumber>
    </recommendedName>
</protein>
<evidence type="ECO:0000256" key="7">
    <source>
        <dbReference type="ARBA" id="ARBA00046341"/>
    </source>
</evidence>
<dbReference type="EMBL" id="CP064813">
    <property type="protein sequence ID" value="QPG75193.1"/>
    <property type="molecule type" value="Genomic_DNA"/>
</dbReference>
<dbReference type="SMART" id="SM00396">
    <property type="entry name" value="ZnF_UBR1"/>
    <property type="match status" value="1"/>
</dbReference>
<keyword evidence="4 9" id="KW-0863">Zinc-finger</keyword>